<reference evidence="2" key="1">
    <citation type="journal article" date="2017" name="Nat. Ecol. Evol.">
        <title>Genome expansion and lineage-specific genetic innovations in the forest pathogenic fungi Armillaria.</title>
        <authorList>
            <person name="Sipos G."/>
            <person name="Prasanna A.N."/>
            <person name="Walter M.C."/>
            <person name="O'Connor E."/>
            <person name="Balint B."/>
            <person name="Krizsan K."/>
            <person name="Kiss B."/>
            <person name="Hess J."/>
            <person name="Varga T."/>
            <person name="Slot J."/>
            <person name="Riley R."/>
            <person name="Boka B."/>
            <person name="Rigling D."/>
            <person name="Barry K."/>
            <person name="Lee J."/>
            <person name="Mihaltcheva S."/>
            <person name="LaButti K."/>
            <person name="Lipzen A."/>
            <person name="Waldron R."/>
            <person name="Moloney N.M."/>
            <person name="Sperisen C."/>
            <person name="Kredics L."/>
            <person name="Vagvoelgyi C."/>
            <person name="Patrignani A."/>
            <person name="Fitzpatrick D."/>
            <person name="Nagy I."/>
            <person name="Doyle S."/>
            <person name="Anderson J.B."/>
            <person name="Grigoriev I.V."/>
            <person name="Gueldener U."/>
            <person name="Muensterkoetter M."/>
            <person name="Nagy L.G."/>
        </authorList>
    </citation>
    <scope>NUCLEOTIDE SEQUENCE [LARGE SCALE GENOMIC DNA]</scope>
    <source>
        <strain evidence="2">Ar21-2</strain>
    </source>
</reference>
<evidence type="ECO:0000313" key="2">
    <source>
        <dbReference type="Proteomes" id="UP000217790"/>
    </source>
</evidence>
<organism evidence="1 2">
    <name type="scientific">Armillaria gallica</name>
    <name type="common">Bulbous honey fungus</name>
    <name type="synonym">Armillaria bulbosa</name>
    <dbReference type="NCBI Taxonomy" id="47427"/>
    <lineage>
        <taxon>Eukaryota</taxon>
        <taxon>Fungi</taxon>
        <taxon>Dikarya</taxon>
        <taxon>Basidiomycota</taxon>
        <taxon>Agaricomycotina</taxon>
        <taxon>Agaricomycetes</taxon>
        <taxon>Agaricomycetidae</taxon>
        <taxon>Agaricales</taxon>
        <taxon>Marasmiineae</taxon>
        <taxon>Physalacriaceae</taxon>
        <taxon>Armillaria</taxon>
    </lineage>
</organism>
<accession>A0A2H3DCV2</accession>
<dbReference type="AlphaFoldDB" id="A0A2H3DCV2"/>
<name>A0A2H3DCV2_ARMGA</name>
<evidence type="ECO:0000313" key="1">
    <source>
        <dbReference type="EMBL" id="PBK93069.1"/>
    </source>
</evidence>
<dbReference type="EMBL" id="KZ293657">
    <property type="protein sequence ID" value="PBK93069.1"/>
    <property type="molecule type" value="Genomic_DNA"/>
</dbReference>
<proteinExistence type="predicted"/>
<protein>
    <submittedName>
        <fullName evidence="1">Uncharacterized protein</fullName>
    </submittedName>
</protein>
<gene>
    <name evidence="1" type="ORF">ARMGADRAFT_146713</name>
</gene>
<dbReference type="Proteomes" id="UP000217790">
    <property type="component" value="Unassembled WGS sequence"/>
</dbReference>
<sequence length="608" mass="68518">MQLELEAVEKASLRLSAEALQWLFSASPNLAVQSIVMESIGGLPMAALAEVEDVFRGSPSIVDVQVNLLSSVTEPCAVDGMPFPIQSISSGMERKFERLLRSGMFISRVKELWNFFNVPDQLGGNEFGATLITQIPKFCRSAPWNLHNPGMFLHNILSLETSAKFPPIVWANLIQLATDSWDPDLFNIDDQFPMLLCSAVTESSIVRTDIPEQQLFASPLVVDFEQAVEYFPEMVLEYMMCWLSRFDLLHDERLECRVLGASIHFMIDRLSRSAVGTHISGTLEMHFLSSMFGVTLEWIHTSRNLLSVWKIFESVIVQTPIFSQDPANSKYIGCSRLVLDCYSRIVQEHTLASYIHAPSSALQLLINNITTQWSTLITRLTSTRVSTALDFLEYCLRHHFRPAYDVFHQQRCLEFLARQGVSSWSASLLEAYVIGIIVAIHPSHNDPEGNGTILQAIDCLHEPENLFLVCSTLARYTHRYRWGEWVPEDVDIMTYLARIRPCDPAWGDCRQRLQALAEDENCFVGSEVEKTEIEERRCHMRAAIERLEVFFLNMLPQAIASVELVQLPPTFLSLDVAEESLASSATASSVSVRLRRSPATLASTATTD</sequence>
<keyword evidence="2" id="KW-1185">Reference proteome</keyword>
<dbReference type="InParanoid" id="A0A2H3DCV2"/>